<evidence type="ECO:0000256" key="7">
    <source>
        <dbReference type="ARBA" id="ARBA00023242"/>
    </source>
</evidence>
<dbReference type="Pfam" id="PF08638">
    <property type="entry name" value="Med14"/>
    <property type="match status" value="1"/>
</dbReference>
<dbReference type="Pfam" id="PF26204">
    <property type="entry name" value="Med14_fung"/>
    <property type="match status" value="1"/>
</dbReference>
<evidence type="ECO:0000256" key="10">
    <source>
        <dbReference type="SAM" id="MobiDB-lite"/>
    </source>
</evidence>
<feature type="region of interest" description="Disordered" evidence="10">
    <location>
        <begin position="1"/>
        <end position="47"/>
    </location>
</feature>
<reference evidence="12" key="1">
    <citation type="journal article" date="2023" name="Mol. Phylogenet. Evol.">
        <title>Genome-scale phylogeny and comparative genomics of the fungal order Sordariales.</title>
        <authorList>
            <person name="Hensen N."/>
            <person name="Bonometti L."/>
            <person name="Westerberg I."/>
            <person name="Brannstrom I.O."/>
            <person name="Guillou S."/>
            <person name="Cros-Aarteil S."/>
            <person name="Calhoun S."/>
            <person name="Haridas S."/>
            <person name="Kuo A."/>
            <person name="Mondo S."/>
            <person name="Pangilinan J."/>
            <person name="Riley R."/>
            <person name="LaButti K."/>
            <person name="Andreopoulos B."/>
            <person name="Lipzen A."/>
            <person name="Chen C."/>
            <person name="Yan M."/>
            <person name="Daum C."/>
            <person name="Ng V."/>
            <person name="Clum A."/>
            <person name="Steindorff A."/>
            <person name="Ohm R.A."/>
            <person name="Martin F."/>
            <person name="Silar P."/>
            <person name="Natvig D.O."/>
            <person name="Lalanne C."/>
            <person name="Gautier V."/>
            <person name="Ament-Velasquez S.L."/>
            <person name="Kruys A."/>
            <person name="Hutchinson M.I."/>
            <person name="Powell A.J."/>
            <person name="Barry K."/>
            <person name="Miller A.N."/>
            <person name="Grigoriev I.V."/>
            <person name="Debuchy R."/>
            <person name="Gladieux P."/>
            <person name="Hiltunen Thoren M."/>
            <person name="Johannesson H."/>
        </authorList>
    </citation>
    <scope>NUCLEOTIDE SEQUENCE</scope>
    <source>
        <strain evidence="12">CBS 141.50</strain>
    </source>
</reference>
<evidence type="ECO:0000313" key="13">
    <source>
        <dbReference type="Proteomes" id="UP001302676"/>
    </source>
</evidence>
<dbReference type="Proteomes" id="UP001302676">
    <property type="component" value="Unassembled WGS sequence"/>
</dbReference>
<keyword evidence="6 9" id="KW-0804">Transcription</keyword>
<comment type="function">
    <text evidence="9">Component of the Mediator complex, a coactivator involved in the regulated transcription of nearly all RNA polymerase II-dependent genes. Mediator functions as a bridge to convey information from gene-specific regulatory proteins to the basal RNA polymerase II transcription machinery. Mediator is recruited to promoters by direct interactions with regulatory proteins and serves as a scaffold for the assembly of a functional preinitiation complex with RNA polymerase II and the general transcription factors.</text>
</comment>
<keyword evidence="13" id="KW-1185">Reference proteome</keyword>
<keyword evidence="7 9" id="KW-0539">Nucleus</keyword>
<dbReference type="PANTHER" id="PTHR12809:SF2">
    <property type="entry name" value="MEDIATOR OF RNA POLYMERASE II TRANSCRIPTION SUBUNIT 14"/>
    <property type="match status" value="1"/>
</dbReference>
<evidence type="ECO:0000256" key="6">
    <source>
        <dbReference type="ARBA" id="ARBA00023163"/>
    </source>
</evidence>
<comment type="similarity">
    <text evidence="2 9">Belongs to the Mediator complex subunit 14 family.</text>
</comment>
<evidence type="ECO:0000256" key="8">
    <source>
        <dbReference type="ARBA" id="ARBA00032007"/>
    </source>
</evidence>
<gene>
    <name evidence="12" type="ORF">C8A04DRAFT_8744</name>
</gene>
<evidence type="ECO:0000313" key="12">
    <source>
        <dbReference type="EMBL" id="KAK4147698.1"/>
    </source>
</evidence>
<comment type="subcellular location">
    <subcellularLocation>
        <location evidence="1 9">Nucleus</location>
    </subcellularLocation>
</comment>
<dbReference type="GO" id="GO:0006357">
    <property type="term" value="P:regulation of transcription by RNA polymerase II"/>
    <property type="evidence" value="ECO:0007669"/>
    <property type="project" value="InterPro"/>
</dbReference>
<evidence type="ECO:0000256" key="2">
    <source>
        <dbReference type="ARBA" id="ARBA00007813"/>
    </source>
</evidence>
<dbReference type="GO" id="GO:0070847">
    <property type="term" value="C:core mediator complex"/>
    <property type="evidence" value="ECO:0007669"/>
    <property type="project" value="TreeGrafter"/>
</dbReference>
<dbReference type="EMBL" id="MU853555">
    <property type="protein sequence ID" value="KAK4147698.1"/>
    <property type="molecule type" value="Genomic_DNA"/>
</dbReference>
<dbReference type="AlphaFoldDB" id="A0AAN6ZRN2"/>
<feature type="compositionally biased region" description="Low complexity" evidence="10">
    <location>
        <begin position="1148"/>
        <end position="1198"/>
    </location>
</feature>
<evidence type="ECO:0000256" key="9">
    <source>
        <dbReference type="RuleBase" id="RU365082"/>
    </source>
</evidence>
<feature type="compositionally biased region" description="Low complexity" evidence="10">
    <location>
        <begin position="1117"/>
        <end position="1140"/>
    </location>
</feature>
<sequence>MDSGMRTSTQPDHAKAPIVNGVKEESVPVKREYSGSSSTDDHGGKISGDYSYVENNLRTAKMEEAADEVEHITTDLIPLSLLLSRLAQYSHMKLQEFILEAASKPLPDHALNGNAKGAIGGINGHMNTNANGGIKAPSPFHEDTSAESLEKKTMALKFMQDLHSRWVKALVITEWSRNAEEVGRLIDLRTHLAQKLERLGHTFWEMVQVKTSMDFAKIPSPDLKTALEVLSTGAVHWMPDFGYIPKPPLTPQETLNCLNEVEVSLHMRLQLHEYEKLPEPWKDYKVDSGRVTLTVPGEFEVDLTVSDDDFESQFWFLDYRPIFTPAPAVLSEGARSFIENQVNGILQLEGLTGCYNFLHELTLTTKIGEYTRQANELSHTGRWAGTLKVERLNRALGIQYWAQSPHAQASPSWILLGVHSGKLSQKYGEPDSPSRLLLQWFREGKEPKGIDIPFDTSNISVETLLATVVSKHIEHTLSSIYNTLQSKPRYAQRDGKLVLRIAQHPGSESSLTMQLIGDKEAVLGIGTWSGAFSFKDSSPMGRDWAQRMNSVRNPADDGAAMLEHYRWLYSAHCLKKLSKSTDWVVLSQAPVPQDETKRVVYSRATTIRPPFYAVWARNARWNPQWFAMMSLSLGGDRWWLVEITPEGHGLTGFRVHTFTELPMRPSDLLSSSSPLIPKLTEHTTNIMAQIYDLQGLYQERIPHTVARLGVAGALVTHVQSADMLTTKSDSPSLPVLSNSVNSTHSLNTTSNPRTAPWAAKLIPIIYRGPAPIQPPQYQEFLAQSGSPQKQWPRQKGMVEATVSVTNRSRFQLLQPQLDRDVSYHHQQGQFVLRFHPEAVSGTIPLLRDRMQALDRLVDIVNALRTCGKHITAETITLREIVFSYSKIGPNGQSTSPDKDSKSQGWKVRLDLAAAEGVNVILETGNPHLRIIDFLRLTANTPGFKKLPAYLVFTLPLFDALEKMQDSWNPVLAKEQGACYVFHKRLDWVTIRFALSGAKNRRVHLDIKPRDKDGNLSWHVYRPNTDDNVNNENDEFNKVLKQRVWSTSGKGFKGLMNSAVANWEEGIGNLLVLVNEALQSLAGTPAPPQQIVQPQQQQQQALVQEQQQPQHQPPQPSQQPQQPQPLGHQSLQQQQQQQQPGGPAGRFHQQLQPGQQAHYQQQLHQARLQQRQQMAAQAQAQAQAQGQARAHNQGQMQGQQRGGGGTGNNKNAPVVVLD</sequence>
<organism evidence="12 13">
    <name type="scientific">Dichotomopilus funicola</name>
    <dbReference type="NCBI Taxonomy" id="1934379"/>
    <lineage>
        <taxon>Eukaryota</taxon>
        <taxon>Fungi</taxon>
        <taxon>Dikarya</taxon>
        <taxon>Ascomycota</taxon>
        <taxon>Pezizomycotina</taxon>
        <taxon>Sordariomycetes</taxon>
        <taxon>Sordariomycetidae</taxon>
        <taxon>Sordariales</taxon>
        <taxon>Chaetomiaceae</taxon>
        <taxon>Dichotomopilus</taxon>
    </lineage>
</organism>
<dbReference type="GeneID" id="87821840"/>
<dbReference type="GO" id="GO:0003712">
    <property type="term" value="F:transcription coregulator activity"/>
    <property type="evidence" value="ECO:0007669"/>
    <property type="project" value="UniProtKB-UniRule"/>
</dbReference>
<accession>A0AAN6ZRN2</accession>
<feature type="domain" description="Mediator complex subunit MED14 N-terminal" evidence="11">
    <location>
        <begin position="77"/>
        <end position="307"/>
    </location>
</feature>
<comment type="caution">
    <text evidence="12">The sequence shown here is derived from an EMBL/GenBank/DDBJ whole genome shotgun (WGS) entry which is preliminary data.</text>
</comment>
<feature type="region of interest" description="Disordered" evidence="10">
    <location>
        <begin position="1084"/>
        <end position="1217"/>
    </location>
</feature>
<reference evidence="12" key="2">
    <citation type="submission" date="2023-05" db="EMBL/GenBank/DDBJ databases">
        <authorList>
            <consortium name="Lawrence Berkeley National Laboratory"/>
            <person name="Steindorff A."/>
            <person name="Hensen N."/>
            <person name="Bonometti L."/>
            <person name="Westerberg I."/>
            <person name="Brannstrom I.O."/>
            <person name="Guillou S."/>
            <person name="Cros-Aarteil S."/>
            <person name="Calhoun S."/>
            <person name="Haridas S."/>
            <person name="Kuo A."/>
            <person name="Mondo S."/>
            <person name="Pangilinan J."/>
            <person name="Riley R."/>
            <person name="Labutti K."/>
            <person name="Andreopoulos B."/>
            <person name="Lipzen A."/>
            <person name="Chen C."/>
            <person name="Yanf M."/>
            <person name="Daum C."/>
            <person name="Ng V."/>
            <person name="Clum A."/>
            <person name="Ohm R."/>
            <person name="Martin F."/>
            <person name="Silar P."/>
            <person name="Natvig D."/>
            <person name="Lalanne C."/>
            <person name="Gautier V."/>
            <person name="Ament-Velasquez S.L."/>
            <person name="Kruys A."/>
            <person name="Hutchinson M.I."/>
            <person name="Powell A.J."/>
            <person name="Barry K."/>
            <person name="Miller A.N."/>
            <person name="Grigoriev I.V."/>
            <person name="Debuchy R."/>
            <person name="Gladieux P."/>
            <person name="Thoren M.H."/>
            <person name="Johannesson H."/>
        </authorList>
    </citation>
    <scope>NUCLEOTIDE SEQUENCE</scope>
    <source>
        <strain evidence="12">CBS 141.50</strain>
    </source>
</reference>
<evidence type="ECO:0000256" key="1">
    <source>
        <dbReference type="ARBA" id="ARBA00004123"/>
    </source>
</evidence>
<dbReference type="InterPro" id="IPR055122">
    <property type="entry name" value="Med14_N"/>
</dbReference>
<dbReference type="RefSeq" id="XP_062641069.1">
    <property type="nucleotide sequence ID" value="XM_062785227.1"/>
</dbReference>
<protein>
    <recommendedName>
        <fullName evidence="3 9">Mediator of RNA polymerase II transcription subunit 14</fullName>
    </recommendedName>
    <alternativeName>
        <fullName evidence="8 9">Mediator complex subunit 14</fullName>
    </alternativeName>
</protein>
<evidence type="ECO:0000259" key="11">
    <source>
        <dbReference type="Pfam" id="PF08638"/>
    </source>
</evidence>
<evidence type="ECO:0000256" key="4">
    <source>
        <dbReference type="ARBA" id="ARBA00023015"/>
    </source>
</evidence>
<keyword evidence="4 9" id="KW-0805">Transcription regulation</keyword>
<feature type="compositionally biased region" description="Basic and acidic residues" evidence="10">
    <location>
        <begin position="22"/>
        <end position="44"/>
    </location>
</feature>
<dbReference type="PANTHER" id="PTHR12809">
    <property type="entry name" value="MEDIATOR COMPLEX SUBUNIT"/>
    <property type="match status" value="1"/>
</dbReference>
<feature type="compositionally biased region" description="Polar residues" evidence="10">
    <location>
        <begin position="1"/>
        <end position="11"/>
    </location>
</feature>
<evidence type="ECO:0000256" key="5">
    <source>
        <dbReference type="ARBA" id="ARBA00023159"/>
    </source>
</evidence>
<comment type="subunit">
    <text evidence="9">Component of the Mediator complex.</text>
</comment>
<evidence type="ECO:0000256" key="3">
    <source>
        <dbReference type="ARBA" id="ARBA00019619"/>
    </source>
</evidence>
<feature type="compositionally biased region" description="Low complexity" evidence="10">
    <location>
        <begin position="1088"/>
        <end position="1109"/>
    </location>
</feature>
<dbReference type="InterPro" id="IPR013947">
    <property type="entry name" value="Mediator_Med14"/>
</dbReference>
<name>A0AAN6ZRN2_9PEZI</name>
<proteinExistence type="inferred from homology"/>
<keyword evidence="5 9" id="KW-0010">Activator</keyword>
<dbReference type="GO" id="GO:0016592">
    <property type="term" value="C:mediator complex"/>
    <property type="evidence" value="ECO:0007669"/>
    <property type="project" value="UniProtKB-UniRule"/>
</dbReference>